<proteinExistence type="predicted"/>
<dbReference type="RefSeq" id="WP_405319863.1">
    <property type="nucleotide sequence ID" value="NZ_JAZGZR010000005.1"/>
</dbReference>
<protein>
    <submittedName>
        <fullName evidence="1">Uncharacterized protein</fullName>
    </submittedName>
</protein>
<sequence length="293" mass="35016">MANKNSKNKVDKRFQQVWERFKDHHKTEGFNLVSIFDIYLPFWQCKQNVVIEKDVELDRFSRIILELINNKITSQTEICSFLGIDEDSFVTVQFHFLLKNDLIRETQIGVYEITYEGLSFLQNKTKLKNIETVEFEYYITEKMDYLKNDLTQDFFDPNFPIDTQLSARRKSNFSGYTVMQTHQVQKSELAKEIPHKQKPTFRFVSEQRNNFTSFFNKQFKDKNFYDFADSDIEAHKRSICFYGLLYENENNKDERILEIRQSQKSVKDFINSEIENTLTNKATKYLKENADFA</sequence>
<dbReference type="Proteomes" id="UP001621813">
    <property type="component" value="Unassembled WGS sequence"/>
</dbReference>
<evidence type="ECO:0000313" key="1">
    <source>
        <dbReference type="EMBL" id="MFK7048860.1"/>
    </source>
</evidence>
<reference evidence="1 2" key="1">
    <citation type="submission" date="2024-02" db="EMBL/GenBank/DDBJ databases">
        <title>Comparative Genomic Analysis of Flavobacterium Species Causing Columnaris Disease of Freshwater Fish in Thailand: Insights into Virulence and Resistance Mechanisms.</title>
        <authorList>
            <person name="Nguyen D."/>
            <person name="Chokmangmeepisarn P."/>
            <person name="Khianchaikhan K."/>
            <person name="Morishita M."/>
            <person name="Bunnoy A."/>
            <person name="Rodkhum C."/>
        </authorList>
    </citation>
    <scope>NUCLEOTIDE SEQUENCE [LARGE SCALE GENOMIC DNA]</scope>
    <source>
        <strain evidence="1 2">KCRT2007</strain>
    </source>
</reference>
<comment type="caution">
    <text evidence="1">The sequence shown here is derived from an EMBL/GenBank/DDBJ whole genome shotgun (WGS) entry which is preliminary data.</text>
</comment>
<accession>A0ABW8PN31</accession>
<gene>
    <name evidence="1" type="ORF">V3Q77_03065</name>
</gene>
<keyword evidence="2" id="KW-1185">Reference proteome</keyword>
<organism evidence="1 2">
    <name type="scientific">Flavobacterium davisii</name>
    <dbReference type="NCBI Taxonomy" id="2906077"/>
    <lineage>
        <taxon>Bacteria</taxon>
        <taxon>Pseudomonadati</taxon>
        <taxon>Bacteroidota</taxon>
        <taxon>Flavobacteriia</taxon>
        <taxon>Flavobacteriales</taxon>
        <taxon>Flavobacteriaceae</taxon>
        <taxon>Flavobacterium</taxon>
    </lineage>
</organism>
<dbReference type="EMBL" id="JAZGZR010000005">
    <property type="protein sequence ID" value="MFK7048860.1"/>
    <property type="molecule type" value="Genomic_DNA"/>
</dbReference>
<name>A0ABW8PN31_9FLAO</name>
<evidence type="ECO:0000313" key="2">
    <source>
        <dbReference type="Proteomes" id="UP001621813"/>
    </source>
</evidence>